<dbReference type="Pfam" id="PF00392">
    <property type="entry name" value="GntR"/>
    <property type="match status" value="1"/>
</dbReference>
<dbReference type="InterPro" id="IPR011711">
    <property type="entry name" value="GntR_C"/>
</dbReference>
<evidence type="ECO:0000256" key="1">
    <source>
        <dbReference type="ARBA" id="ARBA00023015"/>
    </source>
</evidence>
<accession>A0A174MR16</accession>
<dbReference type="Gene3D" id="1.10.10.10">
    <property type="entry name" value="Winged helix-like DNA-binding domain superfamily/Winged helix DNA-binding domain"/>
    <property type="match status" value="1"/>
</dbReference>
<dbReference type="Proteomes" id="UP000260828">
    <property type="component" value="Unassembled WGS sequence"/>
</dbReference>
<evidence type="ECO:0000313" key="11">
    <source>
        <dbReference type="Proteomes" id="UP000260828"/>
    </source>
</evidence>
<dbReference type="GeneID" id="72463161"/>
<dbReference type="GO" id="GO:0003677">
    <property type="term" value="F:DNA binding"/>
    <property type="evidence" value="ECO:0007669"/>
    <property type="project" value="UniProtKB-KW"/>
</dbReference>
<dbReference type="PANTHER" id="PTHR43537">
    <property type="entry name" value="TRANSCRIPTIONAL REGULATOR, GNTR FAMILY"/>
    <property type="match status" value="1"/>
</dbReference>
<reference evidence="6 9" key="1">
    <citation type="submission" date="2015-09" db="EMBL/GenBank/DDBJ databases">
        <authorList>
            <consortium name="Pathogen Informatics"/>
        </authorList>
    </citation>
    <scope>NUCLEOTIDE SEQUENCE [LARGE SCALE GENOMIC DNA]</scope>
    <source>
        <strain evidence="6 9">2789STDY5834939</strain>
    </source>
</reference>
<evidence type="ECO:0000256" key="3">
    <source>
        <dbReference type="ARBA" id="ARBA00023163"/>
    </source>
</evidence>
<reference evidence="7" key="3">
    <citation type="journal article" date="2018" name="BMC Genomics">
        <title>Whole genome sequencing and function prediction of 133 gut anaerobes isolated from chicken caecum in pure cultures.</title>
        <authorList>
            <person name="Medvecky M."/>
            <person name="Cejkova D."/>
            <person name="Polansky O."/>
            <person name="Karasova D."/>
            <person name="Kubasova T."/>
            <person name="Cizek A."/>
            <person name="Rychlik I."/>
        </authorList>
    </citation>
    <scope>NUCLEOTIDE SEQUENCE</scope>
    <source>
        <strain evidence="7">An175</strain>
    </source>
</reference>
<dbReference type="SMART" id="SM00345">
    <property type="entry name" value="HTH_GNTR"/>
    <property type="match status" value="1"/>
</dbReference>
<evidence type="ECO:0000256" key="4">
    <source>
        <dbReference type="SAM" id="Coils"/>
    </source>
</evidence>
<reference evidence="10" key="2">
    <citation type="submission" date="2017-04" db="EMBL/GenBank/DDBJ databases">
        <title>Function of individual gut microbiota members based on whole genome sequencing of pure cultures obtained from chicken caecum.</title>
        <authorList>
            <person name="Medvecky M."/>
            <person name="Cejkova D."/>
            <person name="Polansky O."/>
            <person name="Karasova D."/>
            <person name="Kubasova T."/>
            <person name="Cizek A."/>
            <person name="Rychlik I."/>
        </authorList>
    </citation>
    <scope>NUCLEOTIDE SEQUENCE [LARGE SCALE GENOMIC DNA]</scope>
    <source>
        <strain evidence="10">An175</strain>
    </source>
</reference>
<dbReference type="SUPFAM" id="SSF46785">
    <property type="entry name" value="Winged helix' DNA-binding domain"/>
    <property type="match status" value="1"/>
</dbReference>
<dbReference type="PRINTS" id="PR00035">
    <property type="entry name" value="HTHGNTR"/>
</dbReference>
<name>A0A174MR16_9FIRM</name>
<dbReference type="OrthoDB" id="9799482at2"/>
<dbReference type="Proteomes" id="UP000095765">
    <property type="component" value="Unassembled WGS sequence"/>
</dbReference>
<dbReference type="Gene3D" id="1.20.120.530">
    <property type="entry name" value="GntR ligand-binding domain-like"/>
    <property type="match status" value="1"/>
</dbReference>
<keyword evidence="1" id="KW-0805">Transcription regulation</keyword>
<evidence type="ECO:0000313" key="8">
    <source>
        <dbReference type="EMBL" id="RGE68210.1"/>
    </source>
</evidence>
<protein>
    <submittedName>
        <fullName evidence="8">FadR family transcriptional regulator</fullName>
    </submittedName>
    <submittedName>
        <fullName evidence="7">GntR family transcriptional regulator</fullName>
    </submittedName>
    <submittedName>
        <fullName evidence="6">L-lactate utilization operon repressor</fullName>
    </submittedName>
</protein>
<feature type="domain" description="HTH gntR-type" evidence="5">
    <location>
        <begin position="16"/>
        <end position="84"/>
    </location>
</feature>
<evidence type="ECO:0000313" key="6">
    <source>
        <dbReference type="EMBL" id="CUP38862.1"/>
    </source>
</evidence>
<dbReference type="SUPFAM" id="SSF48008">
    <property type="entry name" value="GntR ligand-binding domain-like"/>
    <property type="match status" value="1"/>
</dbReference>
<dbReference type="Proteomes" id="UP000196386">
    <property type="component" value="Unassembled WGS sequence"/>
</dbReference>
<dbReference type="InterPro" id="IPR000524">
    <property type="entry name" value="Tscrpt_reg_HTH_GntR"/>
</dbReference>
<sequence length="256" mass="29564">MEKKTPAGRRMKIVKVSIVDQVCDAVKKDIMNGTWKAGEKIPSESELAEQFGVNRLSVRMALQKLNTLGLIETRVGEGSFVRDFSLGPFLSEISFIYSSDEKYREVRQLRELLEGDSINIAIQSATQEEIDELKRALDLYFEQAKRYHQNIDSEEELERLVDADFNFHYKLVKMSRNSLYKDVYYMVQQLIRQHISKLVYIRTHEAGWAPQEQHDTHLKVFNSIVNADPDAARQANREMLGIVPIAGVEEKVPLDW</sequence>
<evidence type="ECO:0000259" key="5">
    <source>
        <dbReference type="PROSITE" id="PS50949"/>
    </source>
</evidence>
<dbReference type="InterPro" id="IPR008920">
    <property type="entry name" value="TF_FadR/GntR_C"/>
</dbReference>
<dbReference type="PANTHER" id="PTHR43537:SF5">
    <property type="entry name" value="UXU OPERON TRANSCRIPTIONAL REGULATOR"/>
    <property type="match status" value="1"/>
</dbReference>
<evidence type="ECO:0000313" key="9">
    <source>
        <dbReference type="Proteomes" id="UP000095765"/>
    </source>
</evidence>
<keyword evidence="4" id="KW-0175">Coiled coil</keyword>
<organism evidence="6 9">
    <name type="scientific">Anaerotruncus colihominis</name>
    <dbReference type="NCBI Taxonomy" id="169435"/>
    <lineage>
        <taxon>Bacteria</taxon>
        <taxon>Bacillati</taxon>
        <taxon>Bacillota</taxon>
        <taxon>Clostridia</taxon>
        <taxon>Eubacteriales</taxon>
        <taxon>Oscillospiraceae</taxon>
        <taxon>Anaerotruncus</taxon>
    </lineage>
</organism>
<dbReference type="GO" id="GO:0003700">
    <property type="term" value="F:DNA-binding transcription factor activity"/>
    <property type="evidence" value="ECO:0007669"/>
    <property type="project" value="InterPro"/>
</dbReference>
<keyword evidence="2" id="KW-0238">DNA-binding</keyword>
<dbReference type="InterPro" id="IPR036388">
    <property type="entry name" value="WH-like_DNA-bd_sf"/>
</dbReference>
<keyword evidence="3" id="KW-0804">Transcription</keyword>
<reference evidence="8 11" key="4">
    <citation type="submission" date="2018-08" db="EMBL/GenBank/DDBJ databases">
        <title>A genome reference for cultivated species of the human gut microbiota.</title>
        <authorList>
            <person name="Zou Y."/>
            <person name="Xue W."/>
            <person name="Luo G."/>
        </authorList>
    </citation>
    <scope>NUCLEOTIDE SEQUENCE [LARGE SCALE GENOMIC DNA]</scope>
    <source>
        <strain evidence="8 11">TF05-12AC</strain>
    </source>
</reference>
<dbReference type="CDD" id="cd07377">
    <property type="entry name" value="WHTH_GntR"/>
    <property type="match status" value="1"/>
</dbReference>
<dbReference type="PROSITE" id="PS50949">
    <property type="entry name" value="HTH_GNTR"/>
    <property type="match status" value="1"/>
</dbReference>
<dbReference type="EMBL" id="CZBE01000003">
    <property type="protein sequence ID" value="CUP38862.1"/>
    <property type="molecule type" value="Genomic_DNA"/>
</dbReference>
<dbReference type="Pfam" id="PF07729">
    <property type="entry name" value="FCD"/>
    <property type="match status" value="1"/>
</dbReference>
<dbReference type="SMART" id="SM00895">
    <property type="entry name" value="FCD"/>
    <property type="match status" value="1"/>
</dbReference>
<proteinExistence type="predicted"/>
<feature type="coiled-coil region" evidence="4">
    <location>
        <begin position="123"/>
        <end position="150"/>
    </location>
</feature>
<evidence type="ECO:0000313" key="7">
    <source>
        <dbReference type="EMBL" id="OUP67808.1"/>
    </source>
</evidence>
<dbReference type="RefSeq" id="WP_006873913.1">
    <property type="nucleotide sequence ID" value="NZ_CABIWA010000006.1"/>
</dbReference>
<evidence type="ECO:0000313" key="10">
    <source>
        <dbReference type="Proteomes" id="UP000196386"/>
    </source>
</evidence>
<dbReference type="AlphaFoldDB" id="A0A174MR16"/>
<dbReference type="InterPro" id="IPR036390">
    <property type="entry name" value="WH_DNA-bd_sf"/>
</dbReference>
<dbReference type="EMBL" id="NFKP01000026">
    <property type="protein sequence ID" value="OUP67808.1"/>
    <property type="molecule type" value="Genomic_DNA"/>
</dbReference>
<dbReference type="EMBL" id="QVME01000003">
    <property type="protein sequence ID" value="RGE68210.1"/>
    <property type="molecule type" value="Genomic_DNA"/>
</dbReference>
<evidence type="ECO:0000256" key="2">
    <source>
        <dbReference type="ARBA" id="ARBA00023125"/>
    </source>
</evidence>
<gene>
    <name evidence="6" type="primary">lutR_1</name>
    <name evidence="7" type="ORF">B5F11_16545</name>
    <name evidence="8" type="ORF">DXC40_07640</name>
    <name evidence="6" type="ORF">ERS852551_00653</name>
</gene>